<dbReference type="EMBL" id="UXHF01000010">
    <property type="protein sequence ID" value="VDC48692.1"/>
    <property type="molecule type" value="Genomic_DNA"/>
</dbReference>
<accession>A0A7Z9C3V9</accession>
<evidence type="ECO:0000259" key="4">
    <source>
        <dbReference type="PROSITE" id="PS01124"/>
    </source>
</evidence>
<dbReference type="PANTHER" id="PTHR46796:SF14">
    <property type="entry name" value="TRANSCRIPTIONAL REGULATORY PROTEIN"/>
    <property type="match status" value="1"/>
</dbReference>
<protein>
    <submittedName>
        <fullName evidence="5">HTH-type transcriptional activator Btr</fullName>
    </submittedName>
</protein>
<proteinExistence type="predicted"/>
<dbReference type="GO" id="GO:0003700">
    <property type="term" value="F:DNA-binding transcription factor activity"/>
    <property type="evidence" value="ECO:0007669"/>
    <property type="project" value="InterPro"/>
</dbReference>
<keyword evidence="6" id="KW-1185">Reference proteome</keyword>
<evidence type="ECO:0000256" key="3">
    <source>
        <dbReference type="ARBA" id="ARBA00023163"/>
    </source>
</evidence>
<sequence length="191" mass="21287">MTDLLATFPDTRMAAPSLENLGPTAFRILAEVDGALDRNAAAARHGLGQLQALLRALPVWSGEAYDRSREPVREAEPARGGLAPWQMKRVAEFVGESLDDRIHVEDLASRVRLSASHFCRAFKVTTGETPHAYVMRRRLEKAKAMMLSTDESLCHIADACGLADQAHLTRLFRRHLNATPFQWRRDSRVAA</sequence>
<dbReference type="GO" id="GO:0043565">
    <property type="term" value="F:sequence-specific DNA binding"/>
    <property type="evidence" value="ECO:0007669"/>
    <property type="project" value="InterPro"/>
</dbReference>
<dbReference type="InterPro" id="IPR009057">
    <property type="entry name" value="Homeodomain-like_sf"/>
</dbReference>
<dbReference type="Gene3D" id="1.10.10.60">
    <property type="entry name" value="Homeodomain-like"/>
    <property type="match status" value="2"/>
</dbReference>
<dbReference type="InterPro" id="IPR018060">
    <property type="entry name" value="HTH_AraC"/>
</dbReference>
<dbReference type="PROSITE" id="PS01124">
    <property type="entry name" value="HTH_ARAC_FAMILY_2"/>
    <property type="match status" value="1"/>
</dbReference>
<dbReference type="SUPFAM" id="SSF46689">
    <property type="entry name" value="Homeodomain-like"/>
    <property type="match status" value="2"/>
</dbReference>
<dbReference type="Proteomes" id="UP000289220">
    <property type="component" value="Unassembled WGS sequence"/>
</dbReference>
<feature type="domain" description="HTH araC/xylS-type" evidence="4">
    <location>
        <begin position="88"/>
        <end position="186"/>
    </location>
</feature>
<reference evidence="5 6" key="1">
    <citation type="submission" date="2018-11" db="EMBL/GenBank/DDBJ databases">
        <authorList>
            <person name="Peiro R."/>
            <person name="Begona"/>
            <person name="Cbmso G."/>
            <person name="Lopez M."/>
            <person name="Gonzalez S."/>
            <person name="Sacristan E."/>
            <person name="Castillo E."/>
        </authorList>
    </citation>
    <scope>NUCLEOTIDE SEQUENCE [LARGE SCALE GENOMIC DNA]</scope>
    <source>
        <strain evidence="5">Brev_genome</strain>
    </source>
</reference>
<dbReference type="AlphaFoldDB" id="A0A7Z9C3V9"/>
<comment type="caution">
    <text evidence="5">The sequence shown here is derived from an EMBL/GenBank/DDBJ whole genome shotgun (WGS) entry which is preliminary data.</text>
</comment>
<organism evidence="5 6">
    <name type="scientific">Brevundimonas mediterranea</name>
    <dbReference type="NCBI Taxonomy" id="74329"/>
    <lineage>
        <taxon>Bacteria</taxon>
        <taxon>Pseudomonadati</taxon>
        <taxon>Pseudomonadota</taxon>
        <taxon>Alphaproteobacteria</taxon>
        <taxon>Caulobacterales</taxon>
        <taxon>Caulobacteraceae</taxon>
        <taxon>Brevundimonas</taxon>
    </lineage>
</organism>
<keyword evidence="1" id="KW-0805">Transcription regulation</keyword>
<dbReference type="Pfam" id="PF12833">
    <property type="entry name" value="HTH_18"/>
    <property type="match status" value="1"/>
</dbReference>
<evidence type="ECO:0000313" key="5">
    <source>
        <dbReference type="EMBL" id="VDC48692.1"/>
    </source>
</evidence>
<dbReference type="RefSeq" id="WP_052004664.1">
    <property type="nucleotide sequence ID" value="NZ_UXHF01000010.1"/>
</dbReference>
<evidence type="ECO:0000256" key="1">
    <source>
        <dbReference type="ARBA" id="ARBA00023015"/>
    </source>
</evidence>
<dbReference type="SMART" id="SM00342">
    <property type="entry name" value="HTH_ARAC"/>
    <property type="match status" value="1"/>
</dbReference>
<evidence type="ECO:0000313" key="6">
    <source>
        <dbReference type="Proteomes" id="UP000289220"/>
    </source>
</evidence>
<gene>
    <name evidence="5" type="primary">btr</name>
    <name evidence="5" type="ORF">BREV_BREV_00820</name>
</gene>
<dbReference type="InterPro" id="IPR050204">
    <property type="entry name" value="AraC_XylS_family_regulators"/>
</dbReference>
<evidence type="ECO:0000256" key="2">
    <source>
        <dbReference type="ARBA" id="ARBA00023125"/>
    </source>
</evidence>
<keyword evidence="2" id="KW-0238">DNA-binding</keyword>
<keyword evidence="3" id="KW-0804">Transcription</keyword>
<dbReference type="PANTHER" id="PTHR46796">
    <property type="entry name" value="HTH-TYPE TRANSCRIPTIONAL ACTIVATOR RHAS-RELATED"/>
    <property type="match status" value="1"/>
</dbReference>
<name>A0A7Z9C3V9_9CAUL</name>